<dbReference type="PROSITE" id="PS51918">
    <property type="entry name" value="RADICAL_SAM"/>
    <property type="match status" value="1"/>
</dbReference>
<evidence type="ECO:0000256" key="4">
    <source>
        <dbReference type="ARBA" id="ARBA00022723"/>
    </source>
</evidence>
<protein>
    <recommendedName>
        <fullName evidence="7">Anaerobic ribonucleoside-triphosphate reductase-activating protein</fullName>
        <ecNumber evidence="7">1.97.1.-</ecNumber>
    </recommendedName>
</protein>
<evidence type="ECO:0000313" key="10">
    <source>
        <dbReference type="Proteomes" id="UP000480425"/>
    </source>
</evidence>
<keyword evidence="5" id="KW-0408">Iron</keyword>
<dbReference type="SFLD" id="SFLDG01066">
    <property type="entry name" value="organic_radical-activating_enz"/>
    <property type="match status" value="1"/>
</dbReference>
<evidence type="ECO:0000259" key="8">
    <source>
        <dbReference type="PROSITE" id="PS51918"/>
    </source>
</evidence>
<dbReference type="CDD" id="cd01335">
    <property type="entry name" value="Radical_SAM"/>
    <property type="match status" value="1"/>
</dbReference>
<dbReference type="InterPro" id="IPR012837">
    <property type="entry name" value="NrdG"/>
</dbReference>
<comment type="function">
    <text evidence="7">Activation of anaerobic ribonucleoside-triphosphate reductase under anaerobic conditions by generation of an organic free radical, using S-adenosylmethionine and reduced flavodoxin as cosubstrates to produce 5'-deoxy-adenosine.</text>
</comment>
<comment type="similarity">
    <text evidence="7">Belongs to the organic radical-activating enzymes family.</text>
</comment>
<evidence type="ECO:0000256" key="6">
    <source>
        <dbReference type="ARBA" id="ARBA00023014"/>
    </source>
</evidence>
<evidence type="ECO:0000256" key="2">
    <source>
        <dbReference type="ARBA" id="ARBA00022485"/>
    </source>
</evidence>
<evidence type="ECO:0000256" key="7">
    <source>
        <dbReference type="PIRNR" id="PIRNR000368"/>
    </source>
</evidence>
<feature type="domain" description="Radical SAM core" evidence="8">
    <location>
        <begin position="13"/>
        <end position="171"/>
    </location>
</feature>
<dbReference type="EMBL" id="VZCB01000033">
    <property type="protein sequence ID" value="MQN80048.1"/>
    <property type="molecule type" value="Genomic_DNA"/>
</dbReference>
<dbReference type="RefSeq" id="WP_153122319.1">
    <property type="nucleotide sequence ID" value="NZ_CP152352.1"/>
</dbReference>
<dbReference type="InterPro" id="IPR034457">
    <property type="entry name" value="Organic_radical-activating"/>
</dbReference>
<comment type="caution">
    <text evidence="9">The sequence shown here is derived from an EMBL/GenBank/DDBJ whole genome shotgun (WGS) entry which is preliminary data.</text>
</comment>
<dbReference type="InterPro" id="IPR007197">
    <property type="entry name" value="rSAM"/>
</dbReference>
<keyword evidence="6" id="KW-0411">Iron-sulfur</keyword>
<dbReference type="PANTHER" id="PTHR30352">
    <property type="entry name" value="PYRUVATE FORMATE-LYASE-ACTIVATING ENZYME"/>
    <property type="match status" value="1"/>
</dbReference>
<dbReference type="OrthoDB" id="9782387at2"/>
<evidence type="ECO:0000256" key="5">
    <source>
        <dbReference type="ARBA" id="ARBA00023004"/>
    </source>
</evidence>
<sequence length="171" mass="19247">MISVLSVVHDTMVDGPGFRTSIYCAGCPNHCPECHNPQSWDINHGTMTSTEELMKEIMDDPFANVTFSGGDPMFQAEGFAELARAIRQQSDKTIWCFTGFLFENLVKNPAQLELLKLIDVLVDGPYQKDKRDTDLFFRGSSNQRIINVKKSLQEGKVVEIHLTKENPNPVL</sequence>
<evidence type="ECO:0000256" key="3">
    <source>
        <dbReference type="ARBA" id="ARBA00022691"/>
    </source>
</evidence>
<dbReference type="Pfam" id="PF13353">
    <property type="entry name" value="Fer4_12"/>
    <property type="match status" value="1"/>
</dbReference>
<dbReference type="SFLD" id="SFLDF00299">
    <property type="entry name" value="anaerobic_ribonucleoside-triph"/>
    <property type="match status" value="1"/>
</dbReference>
<reference evidence="9 10" key="1">
    <citation type="submission" date="2019-09" db="EMBL/GenBank/DDBJ databases">
        <title>Distinct polysaccharide growth profiles of human intestinal Prevotella copri isolates.</title>
        <authorList>
            <person name="Fehlner-Peach H."/>
            <person name="Magnabosco C."/>
            <person name="Raghavan V."/>
            <person name="Scher J.U."/>
            <person name="Tett A."/>
            <person name="Cox L.M."/>
            <person name="Gottsegen C."/>
            <person name="Watters A."/>
            <person name="Wiltshire- Gordon J.D."/>
            <person name="Segata N."/>
            <person name="Bonneau R."/>
            <person name="Littman D.R."/>
        </authorList>
    </citation>
    <scope>NUCLEOTIDE SEQUENCE [LARGE SCALE GENOMIC DNA]</scope>
    <source>
        <strain evidence="10">iA622</strain>
    </source>
</reference>
<evidence type="ECO:0000313" key="9">
    <source>
        <dbReference type="EMBL" id="MQN80048.1"/>
    </source>
</evidence>
<comment type="cofactor">
    <cofactor evidence="1">
        <name>[4Fe-4S] cluster</name>
        <dbReference type="ChEBI" id="CHEBI:49883"/>
    </cofactor>
</comment>
<dbReference type="AlphaFoldDB" id="A0A6G1TZQ6"/>
<dbReference type="PANTHER" id="PTHR30352:SF2">
    <property type="entry name" value="ANAEROBIC RIBONUCLEOSIDE-TRIPHOSPHATE REDUCTASE-ACTIVATING PROTEIN"/>
    <property type="match status" value="1"/>
</dbReference>
<dbReference type="PIRSF" id="PIRSF000368">
    <property type="entry name" value="NrdG"/>
    <property type="match status" value="1"/>
</dbReference>
<dbReference type="GO" id="GO:0004748">
    <property type="term" value="F:ribonucleoside-diphosphate reductase activity, thioredoxin disulfide as acceptor"/>
    <property type="evidence" value="ECO:0007669"/>
    <property type="project" value="TreeGrafter"/>
</dbReference>
<dbReference type="InterPro" id="IPR013785">
    <property type="entry name" value="Aldolase_TIM"/>
</dbReference>
<dbReference type="GO" id="GO:0043365">
    <property type="term" value="F:[formate-C-acetyltransferase]-activating enzyme activity"/>
    <property type="evidence" value="ECO:0007669"/>
    <property type="project" value="InterPro"/>
</dbReference>
<dbReference type="InterPro" id="IPR058240">
    <property type="entry name" value="rSAM_sf"/>
</dbReference>
<name>A0A6G1TZQ6_9BACT</name>
<dbReference type="SUPFAM" id="SSF102114">
    <property type="entry name" value="Radical SAM enzymes"/>
    <property type="match status" value="1"/>
</dbReference>
<dbReference type="GO" id="GO:0051539">
    <property type="term" value="F:4 iron, 4 sulfur cluster binding"/>
    <property type="evidence" value="ECO:0007669"/>
    <property type="project" value="UniProtKB-KW"/>
</dbReference>
<dbReference type="Gene3D" id="3.20.20.70">
    <property type="entry name" value="Aldolase class I"/>
    <property type="match status" value="1"/>
</dbReference>
<dbReference type="Proteomes" id="UP000480425">
    <property type="component" value="Unassembled WGS sequence"/>
</dbReference>
<dbReference type="EC" id="1.97.1.-" evidence="7"/>
<dbReference type="NCBIfam" id="TIGR02491">
    <property type="entry name" value="NrdG"/>
    <property type="match status" value="1"/>
</dbReference>
<proteinExistence type="inferred from homology"/>
<dbReference type="GO" id="GO:0046872">
    <property type="term" value="F:metal ion binding"/>
    <property type="evidence" value="ECO:0007669"/>
    <property type="project" value="UniProtKB-KW"/>
</dbReference>
<organism evidence="9 10">
    <name type="scientific">Segatella copri</name>
    <dbReference type="NCBI Taxonomy" id="165179"/>
    <lineage>
        <taxon>Bacteria</taxon>
        <taxon>Pseudomonadati</taxon>
        <taxon>Bacteroidota</taxon>
        <taxon>Bacteroidia</taxon>
        <taxon>Bacteroidales</taxon>
        <taxon>Prevotellaceae</taxon>
        <taxon>Segatella</taxon>
    </lineage>
</organism>
<gene>
    <name evidence="9" type="primary">nrdG</name>
    <name evidence="9" type="ORF">F7D73_03560</name>
</gene>
<dbReference type="SFLD" id="SFLDG01063">
    <property type="entry name" value="activating_enzymes__group_1"/>
    <property type="match status" value="1"/>
</dbReference>
<evidence type="ECO:0000256" key="1">
    <source>
        <dbReference type="ARBA" id="ARBA00001966"/>
    </source>
</evidence>
<keyword evidence="7" id="KW-0560">Oxidoreductase</keyword>
<keyword evidence="2" id="KW-0004">4Fe-4S</keyword>
<dbReference type="SFLD" id="SFLDS00029">
    <property type="entry name" value="Radical_SAM"/>
    <property type="match status" value="1"/>
</dbReference>
<keyword evidence="3" id="KW-0949">S-adenosyl-L-methionine</keyword>
<keyword evidence="4" id="KW-0479">Metal-binding</keyword>
<accession>A0A6G1TZQ6</accession>